<dbReference type="STRING" id="74557.A0A1V9ZV46"/>
<comment type="caution">
    <text evidence="7">The sequence shown here is derived from an EMBL/GenBank/DDBJ whole genome shotgun (WGS) entry which is preliminary data.</text>
</comment>
<proteinExistence type="predicted"/>
<dbReference type="GO" id="GO:0005634">
    <property type="term" value="C:nucleus"/>
    <property type="evidence" value="ECO:0007669"/>
    <property type="project" value="TreeGrafter"/>
</dbReference>
<dbReference type="PANTHER" id="PTHR24345">
    <property type="entry name" value="SERINE/THREONINE-PROTEIN KINASE PLK"/>
    <property type="match status" value="1"/>
</dbReference>
<dbReference type="GO" id="GO:0005524">
    <property type="term" value="F:ATP binding"/>
    <property type="evidence" value="ECO:0007669"/>
    <property type="project" value="UniProtKB-KW"/>
</dbReference>
<keyword evidence="2" id="KW-0808">Transferase</keyword>
<evidence type="ECO:0000256" key="5">
    <source>
        <dbReference type="ARBA" id="ARBA00022840"/>
    </source>
</evidence>
<keyword evidence="5" id="KW-0067">ATP-binding</keyword>
<accession>A0A1V9ZV46</accession>
<keyword evidence="4 7" id="KW-0418">Kinase</keyword>
<dbReference type="PIRSF" id="PIRSF000654">
    <property type="entry name" value="Integrin-linked_kinase"/>
    <property type="match status" value="1"/>
</dbReference>
<dbReference type="AlphaFoldDB" id="A0A1V9ZV46"/>
<reference evidence="7 8" key="1">
    <citation type="journal article" date="2014" name="Genome Biol. Evol.">
        <title>The secreted proteins of Achlya hypogyna and Thraustotheca clavata identify the ancestral oomycete secretome and reveal gene acquisitions by horizontal gene transfer.</title>
        <authorList>
            <person name="Misner I."/>
            <person name="Blouin N."/>
            <person name="Leonard G."/>
            <person name="Richards T.A."/>
            <person name="Lane C.E."/>
        </authorList>
    </citation>
    <scope>NUCLEOTIDE SEQUENCE [LARGE SCALE GENOMIC DNA]</scope>
    <source>
        <strain evidence="7 8">ATCC 34112</strain>
    </source>
</reference>
<feature type="domain" description="Protein kinase" evidence="6">
    <location>
        <begin position="4"/>
        <end position="269"/>
    </location>
</feature>
<dbReference type="PROSITE" id="PS50011">
    <property type="entry name" value="PROTEIN_KINASE_DOM"/>
    <property type="match status" value="1"/>
</dbReference>
<dbReference type="EMBL" id="JNBS01001344">
    <property type="protein sequence ID" value="OQS01896.1"/>
    <property type="molecule type" value="Genomic_DNA"/>
</dbReference>
<sequence>MQNYTIQKNIATVRNGAVLLCQHNTTGRPVVIKRIKRDRFIEAIIAKEVHAYKTLQTTSQDAIGVANVAQLLDTFDDKKYCHLVLQHYAMGDLYNALKAMPQQRCTAEVAKNYFSQIALGLYHIHRHNIAHRDLSLENIFIDTNGTLKIGDFGLAIRVPMTVKCVVGKAYYMPAEIYDTRVGYDVSKVDVWSLGILLWMLLTGVPLVEKAAADDAVFDFLSRSGIRSLIDAWGLTSVIPDDAISMLELLLVIDPARRPSMTSVLTHPYCDCVVV</sequence>
<keyword evidence="1" id="KW-0723">Serine/threonine-protein kinase</keyword>
<dbReference type="GO" id="GO:0004674">
    <property type="term" value="F:protein serine/threonine kinase activity"/>
    <property type="evidence" value="ECO:0007669"/>
    <property type="project" value="UniProtKB-KW"/>
</dbReference>
<keyword evidence="8" id="KW-1185">Reference proteome</keyword>
<evidence type="ECO:0000313" key="8">
    <source>
        <dbReference type="Proteomes" id="UP000243217"/>
    </source>
</evidence>
<dbReference type="OrthoDB" id="541276at2759"/>
<dbReference type="PANTHER" id="PTHR24345:SF91">
    <property type="entry name" value="SERINE_THREONINE-PROTEIN KINASE PLK4"/>
    <property type="match status" value="1"/>
</dbReference>
<evidence type="ECO:0000313" key="7">
    <source>
        <dbReference type="EMBL" id="OQS01896.1"/>
    </source>
</evidence>
<evidence type="ECO:0000256" key="3">
    <source>
        <dbReference type="ARBA" id="ARBA00022741"/>
    </source>
</evidence>
<dbReference type="Pfam" id="PF00069">
    <property type="entry name" value="Pkinase"/>
    <property type="match status" value="1"/>
</dbReference>
<gene>
    <name evidence="7" type="ORF">THRCLA_05669</name>
</gene>
<dbReference type="Proteomes" id="UP000243217">
    <property type="component" value="Unassembled WGS sequence"/>
</dbReference>
<evidence type="ECO:0000256" key="4">
    <source>
        <dbReference type="ARBA" id="ARBA00022777"/>
    </source>
</evidence>
<evidence type="ECO:0000256" key="1">
    <source>
        <dbReference type="ARBA" id="ARBA00022527"/>
    </source>
</evidence>
<dbReference type="Gene3D" id="1.10.510.10">
    <property type="entry name" value="Transferase(Phosphotransferase) domain 1"/>
    <property type="match status" value="1"/>
</dbReference>
<keyword evidence="3" id="KW-0547">Nucleotide-binding</keyword>
<dbReference type="InterPro" id="IPR000719">
    <property type="entry name" value="Prot_kinase_dom"/>
</dbReference>
<evidence type="ECO:0000259" key="6">
    <source>
        <dbReference type="PROSITE" id="PS50011"/>
    </source>
</evidence>
<protein>
    <submittedName>
        <fullName evidence="7">Kinase</fullName>
    </submittedName>
</protein>
<dbReference type="InterPro" id="IPR011009">
    <property type="entry name" value="Kinase-like_dom_sf"/>
</dbReference>
<organism evidence="7 8">
    <name type="scientific">Thraustotheca clavata</name>
    <dbReference type="NCBI Taxonomy" id="74557"/>
    <lineage>
        <taxon>Eukaryota</taxon>
        <taxon>Sar</taxon>
        <taxon>Stramenopiles</taxon>
        <taxon>Oomycota</taxon>
        <taxon>Saprolegniomycetes</taxon>
        <taxon>Saprolegniales</taxon>
        <taxon>Achlyaceae</taxon>
        <taxon>Thraustotheca</taxon>
    </lineage>
</organism>
<evidence type="ECO:0000256" key="2">
    <source>
        <dbReference type="ARBA" id="ARBA00022679"/>
    </source>
</evidence>
<dbReference type="SUPFAM" id="SSF56112">
    <property type="entry name" value="Protein kinase-like (PK-like)"/>
    <property type="match status" value="1"/>
</dbReference>
<name>A0A1V9ZV46_9STRA</name>